<dbReference type="SUPFAM" id="SSF161098">
    <property type="entry name" value="MetI-like"/>
    <property type="match status" value="1"/>
</dbReference>
<keyword evidence="7 9" id="KW-1133">Transmembrane helix</keyword>
<evidence type="ECO:0000256" key="4">
    <source>
        <dbReference type="ARBA" id="ARBA00022475"/>
    </source>
</evidence>
<dbReference type="CDD" id="cd06261">
    <property type="entry name" value="TM_PBP2"/>
    <property type="match status" value="1"/>
</dbReference>
<dbReference type="OrthoDB" id="9811552at2"/>
<evidence type="ECO:0000256" key="2">
    <source>
        <dbReference type="ARBA" id="ARBA00010072"/>
    </source>
</evidence>
<keyword evidence="6" id="KW-0029">Amino-acid transport</keyword>
<dbReference type="InterPro" id="IPR010065">
    <property type="entry name" value="AA_ABC_transptr_permease_3TM"/>
</dbReference>
<dbReference type="InterPro" id="IPR035906">
    <property type="entry name" value="MetI-like_sf"/>
</dbReference>
<keyword evidence="10" id="KW-0732">Signal</keyword>
<dbReference type="Pfam" id="PF00528">
    <property type="entry name" value="BPD_transp_1"/>
    <property type="match status" value="1"/>
</dbReference>
<dbReference type="NCBIfam" id="TIGR01726">
    <property type="entry name" value="HEQRo_perm_3TM"/>
    <property type="match status" value="1"/>
</dbReference>
<evidence type="ECO:0000256" key="9">
    <source>
        <dbReference type="RuleBase" id="RU363032"/>
    </source>
</evidence>
<gene>
    <name evidence="13" type="ORF">I6G68_00065</name>
    <name evidence="12" type="ORF">ODY43_04560</name>
</gene>
<sequence>MYQCKKMFSALCLFALTLLILLSPSSVYAEENEGKQVAHDDQLLQEIKDRGVLRFGTASGYAPFEFTVLENGQNRLVGTDVFLAQKIADDLGVKLEIVDMEFGSLIPAMETGSVDMIISGMSYTEERDKKVDFSDVYQSDQQYFVIRKQDQDKIKDVSYFDQGGKIGVSDNTLQDTLVTERVTSAEKVAMRKSADAVAALMANQVDAVLLDESVAKAFAAEHGELLAIPSGLDVSSDGKSVAIPNNQPTFLAEINKTVNACVESGQMDQWMEESYDLIRQSQKSNWLSYWPYFYDGIKVTLLISVVAILAGIILGLIIVLMRISNLPVLPQLASAYVEFVRGTPLMVQVLFVFLSVGALFSLSSLLSGIIAVSLNAAAYISEIFRGGILSVDRGQVEAARSLGLNYWTTMKKVVFPQSLRPVWPSLVNEAATLIKDSSIVSTIGVAELTFQTRAVTSLTYQGTIPLFISMCCYFVLTFVTSMALRLYENKMQAKV</sequence>
<evidence type="ECO:0000313" key="13">
    <source>
        <dbReference type="EMBL" id="QPS01514.1"/>
    </source>
</evidence>
<dbReference type="PANTHER" id="PTHR30614">
    <property type="entry name" value="MEMBRANE COMPONENT OF AMINO ACID ABC TRANSPORTER"/>
    <property type="match status" value="1"/>
</dbReference>
<dbReference type="InterPro" id="IPR001638">
    <property type="entry name" value="Solute-binding_3/MltF_N"/>
</dbReference>
<organism evidence="13 14">
    <name type="scientific">Aerococcus urinae</name>
    <dbReference type="NCBI Taxonomy" id="1376"/>
    <lineage>
        <taxon>Bacteria</taxon>
        <taxon>Bacillati</taxon>
        <taxon>Bacillota</taxon>
        <taxon>Bacilli</taxon>
        <taxon>Lactobacillales</taxon>
        <taxon>Aerococcaceae</taxon>
        <taxon>Aerococcus</taxon>
    </lineage>
</organism>
<dbReference type="InterPro" id="IPR043429">
    <property type="entry name" value="ArtM/GltK/GlnP/TcyL/YhdX-like"/>
</dbReference>
<keyword evidence="15" id="KW-1185">Reference proteome</keyword>
<feature type="chain" id="PRO_5044547722" evidence="10">
    <location>
        <begin position="30"/>
        <end position="495"/>
    </location>
</feature>
<dbReference type="EMBL" id="CP065662">
    <property type="protein sequence ID" value="QPS01514.1"/>
    <property type="molecule type" value="Genomic_DNA"/>
</dbReference>
<keyword evidence="4" id="KW-1003">Cell membrane</keyword>
<feature type="domain" description="ABC transmembrane type-1" evidence="11">
    <location>
        <begin position="297"/>
        <end position="485"/>
    </location>
</feature>
<evidence type="ECO:0000256" key="3">
    <source>
        <dbReference type="ARBA" id="ARBA00022448"/>
    </source>
</evidence>
<evidence type="ECO:0000313" key="12">
    <source>
        <dbReference type="EMBL" id="MCY3053258.1"/>
    </source>
</evidence>
<dbReference type="GO" id="GO:0022857">
    <property type="term" value="F:transmembrane transporter activity"/>
    <property type="evidence" value="ECO:0007669"/>
    <property type="project" value="InterPro"/>
</dbReference>
<keyword evidence="3 9" id="KW-0813">Transport</keyword>
<evidence type="ECO:0000256" key="8">
    <source>
        <dbReference type="ARBA" id="ARBA00023136"/>
    </source>
</evidence>
<reference evidence="13 14" key="1">
    <citation type="submission" date="2020-12" db="EMBL/GenBank/DDBJ databases">
        <title>FDA dAtabase for Regulatory Grade micrObial Sequences (FDA-ARGOS): Supporting development and validation of Infectious Disease Dx tests.</title>
        <authorList>
            <person name="Sproer C."/>
            <person name="Gronow S."/>
            <person name="Severitt S."/>
            <person name="Schroder I."/>
            <person name="Tallon L."/>
            <person name="Sadzewicz L."/>
            <person name="Zhao X."/>
            <person name="Boylan J."/>
            <person name="Ott S."/>
            <person name="Bowen H."/>
            <person name="Vavikolanu K."/>
            <person name="Mehta A."/>
            <person name="Aluvathingal J."/>
            <person name="Nadendla S."/>
            <person name="Lowell S."/>
            <person name="Myers T."/>
            <person name="Yan Y."/>
            <person name="Sichtig H."/>
        </authorList>
    </citation>
    <scope>NUCLEOTIDE SEQUENCE [LARGE SCALE GENOMIC DNA]</scope>
    <source>
        <strain evidence="13 14">FDAARGOS_911</strain>
    </source>
</reference>
<protein>
    <submittedName>
        <fullName evidence="13">ABC transporter substrate-binding protein/permease</fullName>
    </submittedName>
</protein>
<reference evidence="12" key="2">
    <citation type="submission" date="2022-09" db="EMBL/GenBank/DDBJ databases">
        <title>Aerococcus urinae taxonomy study.</title>
        <authorList>
            <person name="Christensen J."/>
            <person name="Senneby E."/>
        </authorList>
    </citation>
    <scope>NUCLEOTIDE SEQUENCE</scope>
    <source>
        <strain evidence="12">NLD-066-U95</strain>
    </source>
</reference>
<dbReference type="SUPFAM" id="SSF53850">
    <property type="entry name" value="Periplasmic binding protein-like II"/>
    <property type="match status" value="1"/>
</dbReference>
<feature type="transmembrane region" description="Helical" evidence="9">
    <location>
        <begin position="345"/>
        <end position="372"/>
    </location>
</feature>
<feature type="signal peptide" evidence="10">
    <location>
        <begin position="1"/>
        <end position="29"/>
    </location>
</feature>
<feature type="transmembrane region" description="Helical" evidence="9">
    <location>
        <begin position="301"/>
        <end position="324"/>
    </location>
</feature>
<dbReference type="Pfam" id="PF00497">
    <property type="entry name" value="SBP_bac_3"/>
    <property type="match status" value="1"/>
</dbReference>
<dbReference type="KEGG" id="aun:AWM73_00950"/>
<name>A0A0X8FD62_9LACT</name>
<evidence type="ECO:0000313" key="14">
    <source>
        <dbReference type="Proteomes" id="UP000594771"/>
    </source>
</evidence>
<dbReference type="PANTHER" id="PTHR30614:SF20">
    <property type="entry name" value="GLUTAMINE TRANSPORT SYSTEM PERMEASE PROTEIN GLNP"/>
    <property type="match status" value="1"/>
</dbReference>
<dbReference type="Proteomes" id="UP000594771">
    <property type="component" value="Chromosome"/>
</dbReference>
<evidence type="ECO:0000256" key="6">
    <source>
        <dbReference type="ARBA" id="ARBA00022970"/>
    </source>
</evidence>
<dbReference type="EMBL" id="JAOTML010000004">
    <property type="protein sequence ID" value="MCY3053258.1"/>
    <property type="molecule type" value="Genomic_DNA"/>
</dbReference>
<dbReference type="Gene3D" id="3.40.190.10">
    <property type="entry name" value="Periplasmic binding protein-like II"/>
    <property type="match status" value="2"/>
</dbReference>
<feature type="transmembrane region" description="Helical" evidence="9">
    <location>
        <begin position="466"/>
        <end position="487"/>
    </location>
</feature>
<evidence type="ECO:0000256" key="7">
    <source>
        <dbReference type="ARBA" id="ARBA00022989"/>
    </source>
</evidence>
<evidence type="ECO:0000256" key="10">
    <source>
        <dbReference type="SAM" id="SignalP"/>
    </source>
</evidence>
<comment type="subcellular location">
    <subcellularLocation>
        <location evidence="1 9">Cell membrane</location>
        <topology evidence="1 9">Multi-pass membrane protein</topology>
    </subcellularLocation>
</comment>
<evidence type="ECO:0000313" key="15">
    <source>
        <dbReference type="Proteomes" id="UP001069145"/>
    </source>
</evidence>
<comment type="similarity">
    <text evidence="2">Belongs to the binding-protein-dependent transport system permease family. HisMQ subfamily.</text>
</comment>
<evidence type="ECO:0000256" key="5">
    <source>
        <dbReference type="ARBA" id="ARBA00022692"/>
    </source>
</evidence>
<accession>A0A0X8FD62</accession>
<keyword evidence="8 9" id="KW-0472">Membrane</keyword>
<evidence type="ECO:0000256" key="1">
    <source>
        <dbReference type="ARBA" id="ARBA00004651"/>
    </source>
</evidence>
<dbReference type="GeneID" id="35766790"/>
<proteinExistence type="inferred from homology"/>
<dbReference type="GO" id="GO:0006865">
    <property type="term" value="P:amino acid transport"/>
    <property type="evidence" value="ECO:0007669"/>
    <property type="project" value="UniProtKB-KW"/>
</dbReference>
<dbReference type="GO" id="GO:0043190">
    <property type="term" value="C:ATP-binding cassette (ABC) transporter complex"/>
    <property type="evidence" value="ECO:0007669"/>
    <property type="project" value="InterPro"/>
</dbReference>
<dbReference type="InterPro" id="IPR000515">
    <property type="entry name" value="MetI-like"/>
</dbReference>
<dbReference type="Proteomes" id="UP001069145">
    <property type="component" value="Unassembled WGS sequence"/>
</dbReference>
<dbReference type="Gene3D" id="1.10.3720.10">
    <property type="entry name" value="MetI-like"/>
    <property type="match status" value="1"/>
</dbReference>
<dbReference type="RefSeq" id="WP_060777661.1">
    <property type="nucleotide sequence ID" value="NZ_CAJHLF010000001.1"/>
</dbReference>
<evidence type="ECO:0000259" key="11">
    <source>
        <dbReference type="PROSITE" id="PS50928"/>
    </source>
</evidence>
<dbReference type="PROSITE" id="PS50928">
    <property type="entry name" value="ABC_TM1"/>
    <property type="match status" value="1"/>
</dbReference>
<dbReference type="AlphaFoldDB" id="A0A0X8FD62"/>
<dbReference type="SMART" id="SM00062">
    <property type="entry name" value="PBPb"/>
    <property type="match status" value="1"/>
</dbReference>
<keyword evidence="5 9" id="KW-0812">Transmembrane</keyword>
<dbReference type="FunFam" id="1.10.3720.10:FF:000033">
    <property type="entry name" value="Polar amino acid ABC transporter permease"/>
    <property type="match status" value="1"/>
</dbReference>